<dbReference type="EMBL" id="JAPHNI010001569">
    <property type="protein sequence ID" value="KAJ8105284.1"/>
    <property type="molecule type" value="Genomic_DNA"/>
</dbReference>
<accession>A0ACC2HR85</accession>
<sequence length="424" mass="47951">MFVPRAVRLKGVKELQRPKVAKPLVVPESSKNDTNSKDAPVQAMGETSMNLPAPQQVAVSDAAVPARGPRFAIKTVAPEYIAQLAAGIELIFTDYAHAEEERSRWMRDRYRVINGEEGYIHLTAILEHPNISKLKPEATQILLKQALHDHPCKTLELSHNEYYVRRRPSTNPLPFVPSNSFEVVDDDGLTFWDQRTIYVEPHLRNICPTPARVAHWLTVHGGLKSKWLPVQAVHTLWNSCAFVVLSGNVMHENTWNSWRKTGKPDNWKVMTKVEHTKRTLEYRALLEKENPKGMRKVVEDTSQLPPIARPAALSMSFEALPEGDSIKIESKKKRKRRKPAKSGADAKKADVQTEDQVDQEEARKSNIESADAPQDVRPEIAESATNKKKRKRRKSGKSNETVNDAATDAAKSPIEDEPKKKRRR</sequence>
<comment type="caution">
    <text evidence="1">The sequence shown here is derived from an EMBL/GenBank/DDBJ whole genome shotgun (WGS) entry which is preliminary data.</text>
</comment>
<evidence type="ECO:0000313" key="2">
    <source>
        <dbReference type="Proteomes" id="UP001153331"/>
    </source>
</evidence>
<name>A0ACC2HR85_9PLEO</name>
<organism evidence="1 2">
    <name type="scientific">Boeremia exigua</name>
    <dbReference type="NCBI Taxonomy" id="749465"/>
    <lineage>
        <taxon>Eukaryota</taxon>
        <taxon>Fungi</taxon>
        <taxon>Dikarya</taxon>
        <taxon>Ascomycota</taxon>
        <taxon>Pezizomycotina</taxon>
        <taxon>Dothideomycetes</taxon>
        <taxon>Pleosporomycetidae</taxon>
        <taxon>Pleosporales</taxon>
        <taxon>Pleosporineae</taxon>
        <taxon>Didymellaceae</taxon>
        <taxon>Boeremia</taxon>
    </lineage>
</organism>
<dbReference type="Proteomes" id="UP001153331">
    <property type="component" value="Unassembled WGS sequence"/>
</dbReference>
<reference evidence="1" key="1">
    <citation type="submission" date="2022-11" db="EMBL/GenBank/DDBJ databases">
        <title>Genome Sequence of Boeremia exigua.</title>
        <authorList>
            <person name="Buettner E."/>
        </authorList>
    </citation>
    <scope>NUCLEOTIDE SEQUENCE</scope>
    <source>
        <strain evidence="1">CU02</strain>
    </source>
</reference>
<evidence type="ECO:0000313" key="1">
    <source>
        <dbReference type="EMBL" id="KAJ8105284.1"/>
    </source>
</evidence>
<keyword evidence="2" id="KW-1185">Reference proteome</keyword>
<protein>
    <submittedName>
        <fullName evidence="1">Uncharacterized protein</fullName>
    </submittedName>
</protein>
<proteinExistence type="predicted"/>
<gene>
    <name evidence="1" type="ORF">OPT61_g10274</name>
</gene>